<feature type="transmembrane region" description="Helical" evidence="1">
    <location>
        <begin position="232"/>
        <end position="251"/>
    </location>
</feature>
<evidence type="ECO:0000256" key="1">
    <source>
        <dbReference type="SAM" id="Phobius"/>
    </source>
</evidence>
<dbReference type="Pfam" id="PF02517">
    <property type="entry name" value="Rce1-like"/>
    <property type="match status" value="1"/>
</dbReference>
<feature type="transmembrane region" description="Helical" evidence="1">
    <location>
        <begin position="166"/>
        <end position="184"/>
    </location>
</feature>
<feature type="domain" description="CAAX prenyl protease 2/Lysostaphin resistance protein A-like" evidence="2">
    <location>
        <begin position="173"/>
        <end position="270"/>
    </location>
</feature>
<organism evidence="3 4">
    <name type="scientific">Gemelliphila asaccharolytica</name>
    <dbReference type="NCBI Taxonomy" id="502393"/>
    <lineage>
        <taxon>Bacteria</taxon>
        <taxon>Bacillati</taxon>
        <taxon>Bacillota</taxon>
        <taxon>Bacilli</taxon>
        <taxon>Bacillales</taxon>
        <taxon>Gemellaceae</taxon>
        <taxon>Gemelliphila</taxon>
    </lineage>
</organism>
<dbReference type="GO" id="GO:0006508">
    <property type="term" value="P:proteolysis"/>
    <property type="evidence" value="ECO:0007669"/>
    <property type="project" value="UniProtKB-KW"/>
</dbReference>
<dbReference type="PANTHER" id="PTHR35797">
    <property type="entry name" value="PROTEASE-RELATED"/>
    <property type="match status" value="1"/>
</dbReference>
<gene>
    <name evidence="3" type="ORF">HMPREF1871_00768</name>
</gene>
<feature type="transmembrane region" description="Helical" evidence="1">
    <location>
        <begin position="258"/>
        <end position="278"/>
    </location>
</feature>
<dbReference type="PANTHER" id="PTHR35797:SF1">
    <property type="entry name" value="PROTEASE"/>
    <property type="match status" value="1"/>
</dbReference>
<evidence type="ECO:0000313" key="4">
    <source>
        <dbReference type="Proteomes" id="UP000070467"/>
    </source>
</evidence>
<feature type="transmembrane region" description="Helical" evidence="1">
    <location>
        <begin position="205"/>
        <end position="226"/>
    </location>
</feature>
<feature type="transmembrane region" description="Helical" evidence="1">
    <location>
        <begin position="101"/>
        <end position="122"/>
    </location>
</feature>
<dbReference type="Proteomes" id="UP000070467">
    <property type="component" value="Unassembled WGS sequence"/>
</dbReference>
<keyword evidence="1" id="KW-1133">Transmembrane helix</keyword>
<evidence type="ECO:0000313" key="3">
    <source>
        <dbReference type="EMBL" id="KXB57853.1"/>
    </source>
</evidence>
<proteinExistence type="predicted"/>
<protein>
    <submittedName>
        <fullName evidence="3">CAAX amino terminal protease family protein</fullName>
    </submittedName>
</protein>
<feature type="transmembrane region" description="Helical" evidence="1">
    <location>
        <begin position="290"/>
        <end position="308"/>
    </location>
</feature>
<feature type="transmembrane region" description="Helical" evidence="1">
    <location>
        <begin position="71"/>
        <end position="95"/>
    </location>
</feature>
<feature type="transmembrane region" description="Helical" evidence="1">
    <location>
        <begin position="16"/>
        <end position="36"/>
    </location>
</feature>
<keyword evidence="3" id="KW-0645">Protease</keyword>
<name>A0ABR5TMI8_9BACL</name>
<accession>A0ABR5TMI8</accession>
<reference evidence="3 4" key="1">
    <citation type="submission" date="2016-01" db="EMBL/GenBank/DDBJ databases">
        <authorList>
            <person name="Mitreva M."/>
            <person name="Pepin K.H."/>
            <person name="Mihindukulasuriya K.A."/>
            <person name="Fulton R."/>
            <person name="Fronick C."/>
            <person name="O'Laughlin M."/>
            <person name="Miner T."/>
            <person name="Herter B."/>
            <person name="Rosa B.A."/>
            <person name="Cordes M."/>
            <person name="Tomlinson C."/>
            <person name="Wollam A."/>
            <person name="Palsikar V.B."/>
            <person name="Mardis E.R."/>
            <person name="Wilson R.K."/>
        </authorList>
    </citation>
    <scope>NUCLEOTIDE SEQUENCE [LARGE SCALE GENOMIC DNA]</scope>
    <source>
        <strain evidence="3 4">KA00071</strain>
    </source>
</reference>
<dbReference type="GO" id="GO:0008233">
    <property type="term" value="F:peptidase activity"/>
    <property type="evidence" value="ECO:0007669"/>
    <property type="project" value="UniProtKB-KW"/>
</dbReference>
<keyword evidence="3" id="KW-0378">Hydrolase</keyword>
<keyword evidence="4" id="KW-1185">Reference proteome</keyword>
<feature type="transmembrane region" description="Helical" evidence="1">
    <location>
        <begin position="143"/>
        <end position="160"/>
    </location>
</feature>
<keyword evidence="1" id="KW-0472">Membrane</keyword>
<feature type="transmembrane region" description="Helical" evidence="1">
    <location>
        <begin position="42"/>
        <end position="59"/>
    </location>
</feature>
<comment type="caution">
    <text evidence="3">The sequence shown here is derived from an EMBL/GenBank/DDBJ whole genome shotgun (WGS) entry which is preliminary data.</text>
</comment>
<evidence type="ECO:0000259" key="2">
    <source>
        <dbReference type="Pfam" id="PF02517"/>
    </source>
</evidence>
<dbReference type="InterPro" id="IPR003675">
    <property type="entry name" value="Rce1/LyrA-like_dom"/>
</dbReference>
<dbReference type="EMBL" id="LSDB01000031">
    <property type="protein sequence ID" value="KXB57853.1"/>
    <property type="molecule type" value="Genomic_DNA"/>
</dbReference>
<sequence length="316" mass="37104">MQRGKIMNIHRKKLKIFFIFLILINLFAYLSMISGLVSENLIVSYIMVIPGACVSMAIYRYEKNKLNYLNYILIGTFIILSLIMVTYILFGYLGIEINNFLINLFQIVVSISSISIIIYLLITSYDKNNKLNIFKNFKKGIRYIGITILFMLIISLFLSINYQDVIFNLIISIFSILTMILYYIGQEYAWRGYLQDIFQDKYGNILGILLLSILIELIHFPIMYTYLKMDTFGIILNEMIIMGMGIFLGYVYMKTRNVWICSFIQFLVNIYFVSIGISKLNKEVLFTNTNIGYFPIILSLVFFTFVFTKEYRKNLY</sequence>
<dbReference type="InterPro" id="IPR042150">
    <property type="entry name" value="MmRce1-like"/>
</dbReference>
<keyword evidence="1" id="KW-0812">Transmembrane</keyword>